<protein>
    <submittedName>
        <fullName evidence="3">Uncharacterized protein</fullName>
    </submittedName>
</protein>
<dbReference type="Proteomes" id="UP001589647">
    <property type="component" value="Unassembled WGS sequence"/>
</dbReference>
<organism evidence="3 4">
    <name type="scientific">Nonomuraea spiralis</name>
    <dbReference type="NCBI Taxonomy" id="46182"/>
    <lineage>
        <taxon>Bacteria</taxon>
        <taxon>Bacillati</taxon>
        <taxon>Actinomycetota</taxon>
        <taxon>Actinomycetes</taxon>
        <taxon>Streptosporangiales</taxon>
        <taxon>Streptosporangiaceae</taxon>
        <taxon>Nonomuraea</taxon>
    </lineage>
</organism>
<gene>
    <name evidence="3" type="ORF">ACFFV7_21805</name>
</gene>
<evidence type="ECO:0000313" key="3">
    <source>
        <dbReference type="EMBL" id="MFB9203842.1"/>
    </source>
</evidence>
<feature type="compositionally biased region" description="Polar residues" evidence="1">
    <location>
        <begin position="275"/>
        <end position="291"/>
    </location>
</feature>
<evidence type="ECO:0000256" key="2">
    <source>
        <dbReference type="SAM" id="Phobius"/>
    </source>
</evidence>
<evidence type="ECO:0000256" key="1">
    <source>
        <dbReference type="SAM" id="MobiDB-lite"/>
    </source>
</evidence>
<dbReference type="RefSeq" id="WP_189649122.1">
    <property type="nucleotide sequence ID" value="NZ_BMRC01000009.1"/>
</dbReference>
<keyword evidence="4" id="KW-1185">Reference proteome</keyword>
<feature type="region of interest" description="Disordered" evidence="1">
    <location>
        <begin position="242"/>
        <end position="298"/>
    </location>
</feature>
<keyword evidence="2" id="KW-0472">Membrane</keyword>
<keyword evidence="2" id="KW-1133">Transmembrane helix</keyword>
<accession>A0ABV5IHJ6</accession>
<feature type="transmembrane region" description="Helical" evidence="2">
    <location>
        <begin position="131"/>
        <end position="153"/>
    </location>
</feature>
<dbReference type="EMBL" id="JBHMEI010000015">
    <property type="protein sequence ID" value="MFB9203842.1"/>
    <property type="molecule type" value="Genomic_DNA"/>
</dbReference>
<keyword evidence="2" id="KW-0812">Transmembrane</keyword>
<proteinExistence type="predicted"/>
<feature type="transmembrane region" description="Helical" evidence="2">
    <location>
        <begin position="105"/>
        <end position="125"/>
    </location>
</feature>
<comment type="caution">
    <text evidence="3">The sequence shown here is derived from an EMBL/GenBank/DDBJ whole genome shotgun (WGS) entry which is preliminary data.</text>
</comment>
<sequence length="298" mass="31119">MNLTTLGRDGLMTGTGAAVTLSALGVPAAWPFVGKMYVHQYDPQAFFDAATTWLSAHDDVVATRLDVEALVAGVAVTDWRSEDGRAFQRRMDAYLADLRGVEIRAVVTAIVLYTAGAALAAMLLFQFLVAAAMAAVALWVLTAAVTPLSLASARLLAMQCLIKLFEGYQAVESMLDALLHGCAATLGAAVVVDVAAETVRGDRGGLNDLAAATFAQGPMLVWGTANRVERDLTAHGLSGRFPSSGPWSSARGGSPLPPGLSQVAGGKAVNDLMTGGQTVTGRFTPEQNADGSYSFPWE</sequence>
<evidence type="ECO:0000313" key="4">
    <source>
        <dbReference type="Proteomes" id="UP001589647"/>
    </source>
</evidence>
<feature type="transmembrane region" description="Helical" evidence="2">
    <location>
        <begin position="12"/>
        <end position="33"/>
    </location>
</feature>
<name>A0ABV5IHJ6_9ACTN</name>
<reference evidence="3 4" key="1">
    <citation type="submission" date="2024-09" db="EMBL/GenBank/DDBJ databases">
        <authorList>
            <person name="Sun Q."/>
            <person name="Mori K."/>
        </authorList>
    </citation>
    <scope>NUCLEOTIDE SEQUENCE [LARGE SCALE GENOMIC DNA]</scope>
    <source>
        <strain evidence="3 4">CCM 3426</strain>
    </source>
</reference>